<sequence>MVADHSPPIAYPVGVEPGVVRLGAAAKSWRAVVVLALTVLFCAGSLVGDDHWWPFSPWRMFSTSQAATGSVISTGIEVQTADAPDTWVSAPLTPENTGLNRAEIEGRIPQIEADPARLGTLARSHAELRPDAPEWTALRVVRRQIVVVDRKPTGEVRTQVVAQWEAR</sequence>
<dbReference type="Proteomes" id="UP001501326">
    <property type="component" value="Unassembled WGS sequence"/>
</dbReference>
<keyword evidence="1" id="KW-0472">Membrane</keyword>
<reference evidence="2 3" key="1">
    <citation type="journal article" date="2019" name="Int. J. Syst. Evol. Microbiol.">
        <title>The Global Catalogue of Microorganisms (GCM) 10K type strain sequencing project: providing services to taxonomists for standard genome sequencing and annotation.</title>
        <authorList>
            <consortium name="The Broad Institute Genomics Platform"/>
            <consortium name="The Broad Institute Genome Sequencing Center for Infectious Disease"/>
            <person name="Wu L."/>
            <person name="Ma J."/>
        </authorList>
    </citation>
    <scope>NUCLEOTIDE SEQUENCE [LARGE SCALE GENOMIC DNA]</scope>
    <source>
        <strain evidence="2 3">JCM 16378</strain>
    </source>
</reference>
<protein>
    <submittedName>
        <fullName evidence="2">Uncharacterized protein</fullName>
    </submittedName>
</protein>
<feature type="transmembrane region" description="Helical" evidence="1">
    <location>
        <begin position="29"/>
        <end position="48"/>
    </location>
</feature>
<evidence type="ECO:0000256" key="1">
    <source>
        <dbReference type="SAM" id="Phobius"/>
    </source>
</evidence>
<keyword evidence="3" id="KW-1185">Reference proteome</keyword>
<gene>
    <name evidence="2" type="ORF">GCM10009867_09780</name>
</gene>
<comment type="caution">
    <text evidence="2">The sequence shown here is derived from an EMBL/GenBank/DDBJ whole genome shotgun (WGS) entry which is preliminary data.</text>
</comment>
<accession>A0ABN3UHJ4</accession>
<keyword evidence="1" id="KW-1133">Transmembrane helix</keyword>
<dbReference type="EMBL" id="BAAARN010000001">
    <property type="protein sequence ID" value="GAA2732881.1"/>
    <property type="molecule type" value="Genomic_DNA"/>
</dbReference>
<name>A0ABN3UHJ4_9MICO</name>
<evidence type="ECO:0000313" key="3">
    <source>
        <dbReference type="Proteomes" id="UP001501326"/>
    </source>
</evidence>
<proteinExistence type="predicted"/>
<keyword evidence="1" id="KW-0812">Transmembrane</keyword>
<organism evidence="2 3">
    <name type="scientific">Pedococcus aerophilus</name>
    <dbReference type="NCBI Taxonomy" id="436356"/>
    <lineage>
        <taxon>Bacteria</taxon>
        <taxon>Bacillati</taxon>
        <taxon>Actinomycetota</taxon>
        <taxon>Actinomycetes</taxon>
        <taxon>Micrococcales</taxon>
        <taxon>Intrasporangiaceae</taxon>
        <taxon>Pedococcus</taxon>
    </lineage>
</organism>
<evidence type="ECO:0000313" key="2">
    <source>
        <dbReference type="EMBL" id="GAA2732881.1"/>
    </source>
</evidence>